<dbReference type="RefSeq" id="WP_154282964.1">
    <property type="nucleotide sequence ID" value="NZ_JBHUJQ010000001.1"/>
</dbReference>
<protein>
    <submittedName>
        <fullName evidence="6">TetR family transcriptional regulator</fullName>
    </submittedName>
</protein>
<dbReference type="InterPro" id="IPR036271">
    <property type="entry name" value="Tet_transcr_reg_TetR-rel_C_sf"/>
</dbReference>
<reference evidence="6 7" key="1">
    <citation type="submission" date="2019-11" db="EMBL/GenBank/DDBJ databases">
        <title>Pedobacter petrophilus genome.</title>
        <authorList>
            <person name="Feldbauer M.J."/>
            <person name="Newman J.D."/>
        </authorList>
    </citation>
    <scope>NUCLEOTIDE SEQUENCE [LARGE SCALE GENOMIC DNA]</scope>
    <source>
        <strain evidence="6 7">LMG 29686</strain>
    </source>
</reference>
<dbReference type="PANTHER" id="PTHR47506">
    <property type="entry name" value="TRANSCRIPTIONAL REGULATORY PROTEIN"/>
    <property type="match status" value="1"/>
</dbReference>
<sequence>MARTKVFDEKAVLNKAMNLFWEKGYNSTSAQDLVDGLGISRSSMYDTFGDKHSLFLKALIQYRRERIDIGIKEGSETEDVEEYIRNIFEFVKIEASLEDKSKGCFMVNTAVELAAVDTEIAEIVNAIMVDFEAALVIAIKKGQDKGVFTSSHSAKSLARFVFNSSNGLRVTVKFDTNKQMFDDIVNVCLSVLKP</sequence>
<organism evidence="6 7">
    <name type="scientific">Pedobacter petrophilus</name>
    <dbReference type="NCBI Taxonomy" id="1908241"/>
    <lineage>
        <taxon>Bacteria</taxon>
        <taxon>Pseudomonadati</taxon>
        <taxon>Bacteroidota</taxon>
        <taxon>Sphingobacteriia</taxon>
        <taxon>Sphingobacteriales</taxon>
        <taxon>Sphingobacteriaceae</taxon>
        <taxon>Pedobacter</taxon>
    </lineage>
</organism>
<dbReference type="PRINTS" id="PR00455">
    <property type="entry name" value="HTHTETR"/>
</dbReference>
<dbReference type="SUPFAM" id="SSF46689">
    <property type="entry name" value="Homeodomain-like"/>
    <property type="match status" value="1"/>
</dbReference>
<evidence type="ECO:0000313" key="6">
    <source>
        <dbReference type="EMBL" id="MRX78561.1"/>
    </source>
</evidence>
<dbReference type="Gene3D" id="1.10.10.60">
    <property type="entry name" value="Homeodomain-like"/>
    <property type="match status" value="1"/>
</dbReference>
<dbReference type="AlphaFoldDB" id="A0A7K0G4C5"/>
<dbReference type="PANTHER" id="PTHR47506:SF1">
    <property type="entry name" value="HTH-TYPE TRANSCRIPTIONAL REGULATOR YJDC"/>
    <property type="match status" value="1"/>
</dbReference>
<comment type="caution">
    <text evidence="6">The sequence shown here is derived from an EMBL/GenBank/DDBJ whole genome shotgun (WGS) entry which is preliminary data.</text>
</comment>
<evidence type="ECO:0000256" key="2">
    <source>
        <dbReference type="ARBA" id="ARBA00023125"/>
    </source>
</evidence>
<dbReference type="SUPFAM" id="SSF48498">
    <property type="entry name" value="Tetracyclin repressor-like, C-terminal domain"/>
    <property type="match status" value="1"/>
</dbReference>
<dbReference type="Pfam" id="PF16925">
    <property type="entry name" value="TetR_C_13"/>
    <property type="match status" value="1"/>
</dbReference>
<feature type="DNA-binding region" description="H-T-H motif" evidence="4">
    <location>
        <begin position="29"/>
        <end position="48"/>
    </location>
</feature>
<dbReference type="InterPro" id="IPR011075">
    <property type="entry name" value="TetR_C"/>
</dbReference>
<evidence type="ECO:0000313" key="7">
    <source>
        <dbReference type="Proteomes" id="UP000487757"/>
    </source>
</evidence>
<dbReference type="OrthoDB" id="9795242at2"/>
<name>A0A7K0G4C5_9SPHI</name>
<keyword evidence="1" id="KW-0805">Transcription regulation</keyword>
<gene>
    <name evidence="6" type="ORF">GJU39_21000</name>
</gene>
<evidence type="ECO:0000256" key="3">
    <source>
        <dbReference type="ARBA" id="ARBA00023163"/>
    </source>
</evidence>
<evidence type="ECO:0000259" key="5">
    <source>
        <dbReference type="PROSITE" id="PS50977"/>
    </source>
</evidence>
<dbReference type="Gene3D" id="1.10.357.10">
    <property type="entry name" value="Tetracycline Repressor, domain 2"/>
    <property type="match status" value="1"/>
</dbReference>
<dbReference type="Pfam" id="PF00440">
    <property type="entry name" value="TetR_N"/>
    <property type="match status" value="1"/>
</dbReference>
<feature type="domain" description="HTH tetR-type" evidence="5">
    <location>
        <begin position="6"/>
        <end position="66"/>
    </location>
</feature>
<dbReference type="EMBL" id="WKKH01000059">
    <property type="protein sequence ID" value="MRX78561.1"/>
    <property type="molecule type" value="Genomic_DNA"/>
</dbReference>
<evidence type="ECO:0000256" key="1">
    <source>
        <dbReference type="ARBA" id="ARBA00023015"/>
    </source>
</evidence>
<accession>A0A7K0G4C5</accession>
<evidence type="ECO:0000256" key="4">
    <source>
        <dbReference type="PROSITE-ProRule" id="PRU00335"/>
    </source>
</evidence>
<dbReference type="Proteomes" id="UP000487757">
    <property type="component" value="Unassembled WGS sequence"/>
</dbReference>
<dbReference type="InterPro" id="IPR009057">
    <property type="entry name" value="Homeodomain-like_sf"/>
</dbReference>
<proteinExistence type="predicted"/>
<dbReference type="InterPro" id="IPR001647">
    <property type="entry name" value="HTH_TetR"/>
</dbReference>
<keyword evidence="2 4" id="KW-0238">DNA-binding</keyword>
<keyword evidence="3" id="KW-0804">Transcription</keyword>
<dbReference type="PROSITE" id="PS50977">
    <property type="entry name" value="HTH_TETR_2"/>
    <property type="match status" value="1"/>
</dbReference>
<keyword evidence="7" id="KW-1185">Reference proteome</keyword>
<dbReference type="GO" id="GO:0003677">
    <property type="term" value="F:DNA binding"/>
    <property type="evidence" value="ECO:0007669"/>
    <property type="project" value="UniProtKB-UniRule"/>
</dbReference>